<accession>A0A8S3QLC7</accession>
<dbReference type="PANTHER" id="PTHR11783">
    <property type="entry name" value="SULFOTRANSFERASE SULT"/>
    <property type="match status" value="1"/>
</dbReference>
<sequence>MAAPPVGRYKIGPITEKDTLIEFAITPRNTVKSLQVGDAIQHLAPGSEDSSFLPDIREILPLIQDMPVYDDDVFIIAHAKTGTHWTWEIVNMLMKGSTDYEKMSKARRQLEFHYPDEFQNMPRPRVFNSHLLLHHIPKQAIEKKCKVIMVQRNPKDTVVSLFYHMKASGSFDAETTFSEFLSSWLKLETDTNHNWFYYTKKLQKMLYDQTDLPIHNVYYEDMKSNPVDEVKKIVEYLDIKRADDFIHQVVDKCCFDNLKKADSTKVAALEGVPKQAFSFMYRKGEVGDWKNHFTVAENEEFDRIYNERMKDIKFTYKYTLKTVD</sequence>
<reference evidence="4" key="1">
    <citation type="submission" date="2021-03" db="EMBL/GenBank/DDBJ databases">
        <authorList>
            <person name="Bekaert M."/>
        </authorList>
    </citation>
    <scope>NUCLEOTIDE SEQUENCE</scope>
</reference>
<dbReference type="OrthoDB" id="6341251at2759"/>
<dbReference type="AlphaFoldDB" id="A0A8S3QLC7"/>
<dbReference type="InterPro" id="IPR000863">
    <property type="entry name" value="Sulfotransferase_dom"/>
</dbReference>
<evidence type="ECO:0000256" key="2">
    <source>
        <dbReference type="ARBA" id="ARBA00022679"/>
    </source>
</evidence>
<feature type="domain" description="Sulfotransferase" evidence="3">
    <location>
        <begin position="70"/>
        <end position="312"/>
    </location>
</feature>
<name>A0A8S3QLC7_MYTED</name>
<dbReference type="Proteomes" id="UP000683360">
    <property type="component" value="Unassembled WGS sequence"/>
</dbReference>
<evidence type="ECO:0000256" key="1">
    <source>
        <dbReference type="ARBA" id="ARBA00005771"/>
    </source>
</evidence>
<proteinExistence type="inferred from homology"/>
<dbReference type="SUPFAM" id="SSF52540">
    <property type="entry name" value="P-loop containing nucleoside triphosphate hydrolases"/>
    <property type="match status" value="1"/>
</dbReference>
<comment type="similarity">
    <text evidence="1">Belongs to the sulfotransferase 1 family.</text>
</comment>
<evidence type="ECO:0000313" key="5">
    <source>
        <dbReference type="Proteomes" id="UP000683360"/>
    </source>
</evidence>
<evidence type="ECO:0000259" key="3">
    <source>
        <dbReference type="Pfam" id="PF00685"/>
    </source>
</evidence>
<keyword evidence="2 4" id="KW-0808">Transferase</keyword>
<comment type="caution">
    <text evidence="4">The sequence shown here is derived from an EMBL/GenBank/DDBJ whole genome shotgun (WGS) entry which is preliminary data.</text>
</comment>
<dbReference type="InterPro" id="IPR027417">
    <property type="entry name" value="P-loop_NTPase"/>
</dbReference>
<gene>
    <name evidence="4" type="ORF">MEDL_10315</name>
</gene>
<dbReference type="Pfam" id="PF00685">
    <property type="entry name" value="Sulfotransfer_1"/>
    <property type="match status" value="1"/>
</dbReference>
<organism evidence="4 5">
    <name type="scientific">Mytilus edulis</name>
    <name type="common">Blue mussel</name>
    <dbReference type="NCBI Taxonomy" id="6550"/>
    <lineage>
        <taxon>Eukaryota</taxon>
        <taxon>Metazoa</taxon>
        <taxon>Spiralia</taxon>
        <taxon>Lophotrochozoa</taxon>
        <taxon>Mollusca</taxon>
        <taxon>Bivalvia</taxon>
        <taxon>Autobranchia</taxon>
        <taxon>Pteriomorphia</taxon>
        <taxon>Mytilida</taxon>
        <taxon>Mytiloidea</taxon>
        <taxon>Mytilidae</taxon>
        <taxon>Mytilinae</taxon>
        <taxon>Mytilus</taxon>
    </lineage>
</organism>
<evidence type="ECO:0000313" key="4">
    <source>
        <dbReference type="EMBL" id="CAG2195353.1"/>
    </source>
</evidence>
<dbReference type="EC" id="2.8.2.-" evidence="4"/>
<dbReference type="Gene3D" id="3.40.50.300">
    <property type="entry name" value="P-loop containing nucleotide triphosphate hydrolases"/>
    <property type="match status" value="1"/>
</dbReference>
<protein>
    <submittedName>
        <fullName evidence="4">SULT1</fullName>
        <ecNumber evidence="4">2.8.2.-</ecNumber>
    </submittedName>
</protein>
<keyword evidence="5" id="KW-1185">Reference proteome</keyword>
<dbReference type="EMBL" id="CAJPWZ010000516">
    <property type="protein sequence ID" value="CAG2195353.1"/>
    <property type="molecule type" value="Genomic_DNA"/>
</dbReference>
<dbReference type="GO" id="GO:0008146">
    <property type="term" value="F:sulfotransferase activity"/>
    <property type="evidence" value="ECO:0007669"/>
    <property type="project" value="InterPro"/>
</dbReference>